<dbReference type="SUPFAM" id="SSF55874">
    <property type="entry name" value="ATPase domain of HSP90 chaperone/DNA topoisomerase II/histidine kinase"/>
    <property type="match status" value="1"/>
</dbReference>
<dbReference type="Gene3D" id="3.30.450.40">
    <property type="match status" value="1"/>
</dbReference>
<feature type="transmembrane region" description="Helical" evidence="8">
    <location>
        <begin position="62"/>
        <end position="88"/>
    </location>
</feature>
<dbReference type="InterPro" id="IPR029016">
    <property type="entry name" value="GAF-like_dom_sf"/>
</dbReference>
<dbReference type="SMART" id="SM00388">
    <property type="entry name" value="HisKA"/>
    <property type="match status" value="1"/>
</dbReference>
<dbReference type="SUPFAM" id="SSF55781">
    <property type="entry name" value="GAF domain-like"/>
    <property type="match status" value="1"/>
</dbReference>
<comment type="caution">
    <text evidence="11">The sequence shown here is derived from an EMBL/GenBank/DDBJ whole genome shotgun (WGS) entry which is preliminary data.</text>
</comment>
<evidence type="ECO:0000256" key="7">
    <source>
        <dbReference type="SAM" id="Coils"/>
    </source>
</evidence>
<evidence type="ECO:0000259" key="9">
    <source>
        <dbReference type="PROSITE" id="PS50109"/>
    </source>
</evidence>
<dbReference type="EC" id="2.7.13.3" evidence="2"/>
<evidence type="ECO:0000313" key="11">
    <source>
        <dbReference type="EMBL" id="GAG54887.1"/>
    </source>
</evidence>
<evidence type="ECO:0000256" key="1">
    <source>
        <dbReference type="ARBA" id="ARBA00000085"/>
    </source>
</evidence>
<dbReference type="InterPro" id="IPR004358">
    <property type="entry name" value="Sig_transdc_His_kin-like_C"/>
</dbReference>
<feature type="domain" description="HAMP" evidence="10">
    <location>
        <begin position="93"/>
        <end position="145"/>
    </location>
</feature>
<dbReference type="InterPro" id="IPR005467">
    <property type="entry name" value="His_kinase_dom"/>
</dbReference>
<dbReference type="SMART" id="SM00304">
    <property type="entry name" value="HAMP"/>
    <property type="match status" value="1"/>
</dbReference>
<proteinExistence type="predicted"/>
<evidence type="ECO:0000256" key="2">
    <source>
        <dbReference type="ARBA" id="ARBA00012438"/>
    </source>
</evidence>
<dbReference type="InterPro" id="IPR050736">
    <property type="entry name" value="Sensor_HK_Regulatory"/>
</dbReference>
<evidence type="ECO:0000256" key="8">
    <source>
        <dbReference type="SAM" id="Phobius"/>
    </source>
</evidence>
<accession>X0Z958</accession>
<dbReference type="InterPro" id="IPR003018">
    <property type="entry name" value="GAF"/>
</dbReference>
<name>X0Z958_9ZZZZ</name>
<dbReference type="Pfam" id="PF02518">
    <property type="entry name" value="HATPase_c"/>
    <property type="match status" value="1"/>
</dbReference>
<dbReference type="GO" id="GO:0016020">
    <property type="term" value="C:membrane"/>
    <property type="evidence" value="ECO:0007669"/>
    <property type="project" value="InterPro"/>
</dbReference>
<evidence type="ECO:0000256" key="6">
    <source>
        <dbReference type="ARBA" id="ARBA00023012"/>
    </source>
</evidence>
<dbReference type="SUPFAM" id="SSF47384">
    <property type="entry name" value="Homodimeric domain of signal transducing histidine kinase"/>
    <property type="match status" value="1"/>
</dbReference>
<dbReference type="Pfam" id="PF00672">
    <property type="entry name" value="HAMP"/>
    <property type="match status" value="1"/>
</dbReference>
<keyword evidence="7" id="KW-0175">Coiled coil</keyword>
<evidence type="ECO:0000256" key="5">
    <source>
        <dbReference type="ARBA" id="ARBA00022777"/>
    </source>
</evidence>
<keyword evidence="8" id="KW-0812">Transmembrane</keyword>
<dbReference type="SUPFAM" id="SSF158472">
    <property type="entry name" value="HAMP domain-like"/>
    <property type="match status" value="1"/>
</dbReference>
<dbReference type="AlphaFoldDB" id="X0Z958"/>
<protein>
    <recommendedName>
        <fullName evidence="2">histidine kinase</fullName>
        <ecNumber evidence="2">2.7.13.3</ecNumber>
    </recommendedName>
</protein>
<dbReference type="InterPro" id="IPR003660">
    <property type="entry name" value="HAMP_dom"/>
</dbReference>
<dbReference type="Pfam" id="PF13185">
    <property type="entry name" value="GAF_2"/>
    <property type="match status" value="1"/>
</dbReference>
<dbReference type="EMBL" id="BART01005892">
    <property type="protein sequence ID" value="GAG54887.1"/>
    <property type="molecule type" value="Genomic_DNA"/>
</dbReference>
<dbReference type="PANTHER" id="PTHR43711">
    <property type="entry name" value="TWO-COMPONENT HISTIDINE KINASE"/>
    <property type="match status" value="1"/>
</dbReference>
<dbReference type="PROSITE" id="PS50109">
    <property type="entry name" value="HIS_KIN"/>
    <property type="match status" value="1"/>
</dbReference>
<feature type="domain" description="Histidine kinase" evidence="9">
    <location>
        <begin position="361"/>
        <end position="556"/>
    </location>
</feature>
<reference evidence="11" key="1">
    <citation type="journal article" date="2014" name="Front. Microbiol.">
        <title>High frequency of phylogenetically diverse reductive dehalogenase-homologous genes in deep subseafloor sedimentary metagenomes.</title>
        <authorList>
            <person name="Kawai M."/>
            <person name="Futagami T."/>
            <person name="Toyoda A."/>
            <person name="Takaki Y."/>
            <person name="Nishi S."/>
            <person name="Hori S."/>
            <person name="Arai W."/>
            <person name="Tsubouchi T."/>
            <person name="Morono Y."/>
            <person name="Uchiyama I."/>
            <person name="Ito T."/>
            <person name="Fujiyama A."/>
            <person name="Inagaki F."/>
            <person name="Takami H."/>
        </authorList>
    </citation>
    <scope>NUCLEOTIDE SEQUENCE</scope>
    <source>
        <strain evidence="11">Expedition CK06-06</strain>
    </source>
</reference>
<keyword evidence="5" id="KW-0418">Kinase</keyword>
<feature type="coiled-coil region" evidence="7">
    <location>
        <begin position="303"/>
        <end position="354"/>
    </location>
</feature>
<dbReference type="CDD" id="cd06225">
    <property type="entry name" value="HAMP"/>
    <property type="match status" value="1"/>
</dbReference>
<dbReference type="Pfam" id="PF00512">
    <property type="entry name" value="HisKA"/>
    <property type="match status" value="1"/>
</dbReference>
<evidence type="ECO:0000259" key="10">
    <source>
        <dbReference type="PROSITE" id="PS50885"/>
    </source>
</evidence>
<organism evidence="11">
    <name type="scientific">marine sediment metagenome</name>
    <dbReference type="NCBI Taxonomy" id="412755"/>
    <lineage>
        <taxon>unclassified sequences</taxon>
        <taxon>metagenomes</taxon>
        <taxon>ecological metagenomes</taxon>
    </lineage>
</organism>
<feature type="non-terminal residue" evidence="11">
    <location>
        <position position="556"/>
    </location>
</feature>
<dbReference type="PRINTS" id="PR00344">
    <property type="entry name" value="BCTRLSENSOR"/>
</dbReference>
<sequence>MRWFDDAPFRLKITAEPARRAARGETGALEIEDYRGVKVLAAYTYIPRTKWGFVAKQDQSEIFVPITIMLRNILIIFFVSLFTVYAVARRLSRGISKPIIDMTEVFKRIQAGDLSARNRLQSRNEIGFLAESFNSLADSVLGQMSIQQKNAHITETMVSTAGLKDFAARLISTLVEVTESSLGAVFLLDENDRKFKHLASTGINHALLDPFEREKLEGQFGEALARKEISLIKDIPKDTIFQLKTFAGLAVPREIITLPIVVNKKVITVICLAALKPYTKESLEVLNQTWVAMSTSFSNLLANEKSKKLSEELRSKNIELQSKAEELRRQSEKLQKQNVELEARRIQVEEANRLKSEFMSNISHELRTPLNSIMALSRVLLMQARDKLSTEETDYLAIVERNGKQLLELIDGILELSKIEAGKMDLNLKKFSLKSTIRTIIENLKPIAEEKGIEIYQRIAEDLPDIKSDEVHVDKIIKNIVANALKFTEQGSVTVSASSDAEKVCIEVSDTGIGIPERELPNIFEAFRQVDGASSRQYGGTGLGLAIASKASKILG</sequence>
<keyword evidence="6" id="KW-0902">Two-component regulatory system</keyword>
<evidence type="ECO:0000256" key="4">
    <source>
        <dbReference type="ARBA" id="ARBA00022679"/>
    </source>
</evidence>
<gene>
    <name evidence="11" type="ORF">S01H4_13365</name>
</gene>
<dbReference type="GO" id="GO:0000155">
    <property type="term" value="F:phosphorelay sensor kinase activity"/>
    <property type="evidence" value="ECO:0007669"/>
    <property type="project" value="InterPro"/>
</dbReference>
<evidence type="ECO:0000256" key="3">
    <source>
        <dbReference type="ARBA" id="ARBA00022553"/>
    </source>
</evidence>
<dbReference type="Gene3D" id="3.30.565.10">
    <property type="entry name" value="Histidine kinase-like ATPase, C-terminal domain"/>
    <property type="match status" value="1"/>
</dbReference>
<dbReference type="InterPro" id="IPR036097">
    <property type="entry name" value="HisK_dim/P_sf"/>
</dbReference>
<dbReference type="PROSITE" id="PS50885">
    <property type="entry name" value="HAMP"/>
    <property type="match status" value="1"/>
</dbReference>
<dbReference type="Gene3D" id="1.10.287.130">
    <property type="match status" value="1"/>
</dbReference>
<dbReference type="SMART" id="SM00387">
    <property type="entry name" value="HATPase_c"/>
    <property type="match status" value="1"/>
</dbReference>
<keyword evidence="8" id="KW-0472">Membrane</keyword>
<keyword evidence="8" id="KW-1133">Transmembrane helix</keyword>
<keyword evidence="3" id="KW-0597">Phosphoprotein</keyword>
<comment type="catalytic activity">
    <reaction evidence="1">
        <text>ATP + protein L-histidine = ADP + protein N-phospho-L-histidine.</text>
        <dbReference type="EC" id="2.7.13.3"/>
    </reaction>
</comment>
<dbReference type="Gene3D" id="3.30.450.20">
    <property type="entry name" value="PAS domain"/>
    <property type="match status" value="1"/>
</dbReference>
<dbReference type="Gene3D" id="1.10.8.500">
    <property type="entry name" value="HAMP domain in histidine kinase"/>
    <property type="match status" value="1"/>
</dbReference>
<dbReference type="InterPro" id="IPR003661">
    <property type="entry name" value="HisK_dim/P_dom"/>
</dbReference>
<dbReference type="CDD" id="cd00082">
    <property type="entry name" value="HisKA"/>
    <property type="match status" value="1"/>
</dbReference>
<keyword evidence="4" id="KW-0808">Transferase</keyword>
<dbReference type="InterPro" id="IPR003594">
    <property type="entry name" value="HATPase_dom"/>
</dbReference>
<dbReference type="InterPro" id="IPR036890">
    <property type="entry name" value="HATPase_C_sf"/>
</dbReference>
<dbReference type="PANTHER" id="PTHR43711:SF26">
    <property type="entry name" value="SENSOR HISTIDINE KINASE RCSC"/>
    <property type="match status" value="1"/>
</dbReference>